<dbReference type="AlphaFoldDB" id="A0A4R3KGS9"/>
<dbReference type="GO" id="GO:0004888">
    <property type="term" value="F:transmembrane signaling receptor activity"/>
    <property type="evidence" value="ECO:0007669"/>
    <property type="project" value="InterPro"/>
</dbReference>
<evidence type="ECO:0000256" key="4">
    <source>
        <dbReference type="ARBA" id="ARBA00023224"/>
    </source>
</evidence>
<dbReference type="PRINTS" id="PR00260">
    <property type="entry name" value="CHEMTRNSDUCR"/>
</dbReference>
<evidence type="ECO:0000256" key="5">
    <source>
        <dbReference type="ARBA" id="ARBA00029447"/>
    </source>
</evidence>
<dbReference type="InterPro" id="IPR003660">
    <property type="entry name" value="HAMP_dom"/>
</dbReference>
<evidence type="ECO:0000259" key="9">
    <source>
        <dbReference type="PROSITE" id="PS50885"/>
    </source>
</evidence>
<dbReference type="GO" id="GO:0006935">
    <property type="term" value="P:chemotaxis"/>
    <property type="evidence" value="ECO:0007669"/>
    <property type="project" value="InterPro"/>
</dbReference>
<dbReference type="FunFam" id="1.10.287.950:FF:000001">
    <property type="entry name" value="Methyl-accepting chemotaxis sensory transducer"/>
    <property type="match status" value="1"/>
</dbReference>
<dbReference type="GO" id="GO:0005886">
    <property type="term" value="C:plasma membrane"/>
    <property type="evidence" value="ECO:0007669"/>
    <property type="project" value="UniProtKB-SubCell"/>
</dbReference>
<comment type="caution">
    <text evidence="10">The sequence shown here is derived from an EMBL/GenBank/DDBJ whole genome shotgun (WGS) entry which is preliminary data.</text>
</comment>
<keyword evidence="7" id="KW-0812">Transmembrane</keyword>
<evidence type="ECO:0000256" key="2">
    <source>
        <dbReference type="ARBA" id="ARBA00022475"/>
    </source>
</evidence>
<dbReference type="Gene3D" id="6.10.340.10">
    <property type="match status" value="1"/>
</dbReference>
<dbReference type="Gene3D" id="1.10.287.950">
    <property type="entry name" value="Methyl-accepting chemotaxis protein"/>
    <property type="match status" value="1"/>
</dbReference>
<dbReference type="InterPro" id="IPR004089">
    <property type="entry name" value="MCPsignal_dom"/>
</dbReference>
<dbReference type="InterPro" id="IPR004090">
    <property type="entry name" value="Chemotax_Me-accpt_rcpt"/>
</dbReference>
<dbReference type="Proteomes" id="UP000295788">
    <property type="component" value="Unassembled WGS sequence"/>
</dbReference>
<proteinExistence type="inferred from homology"/>
<feature type="transmembrane region" description="Helical" evidence="7">
    <location>
        <begin position="12"/>
        <end position="33"/>
    </location>
</feature>
<keyword evidence="2" id="KW-1003">Cell membrane</keyword>
<reference evidence="10 11" key="1">
    <citation type="submission" date="2019-03" db="EMBL/GenBank/DDBJ databases">
        <title>Genomic Encyclopedia of Type Strains, Phase IV (KMG-IV): sequencing the most valuable type-strain genomes for metagenomic binning, comparative biology and taxonomic classification.</title>
        <authorList>
            <person name="Goeker M."/>
        </authorList>
    </citation>
    <scope>NUCLEOTIDE SEQUENCE [LARGE SCALE GENOMIC DNA]</scope>
    <source>
        <strain evidence="10 11">DSM 23802</strain>
    </source>
</reference>
<dbReference type="PANTHER" id="PTHR32089:SF112">
    <property type="entry name" value="LYSOZYME-LIKE PROTEIN-RELATED"/>
    <property type="match status" value="1"/>
</dbReference>
<dbReference type="Pfam" id="PF00672">
    <property type="entry name" value="HAMP"/>
    <property type="match status" value="1"/>
</dbReference>
<organism evidence="10 11">
    <name type="scientific">Tepidibacillus fermentans</name>
    <dbReference type="NCBI Taxonomy" id="1281767"/>
    <lineage>
        <taxon>Bacteria</taxon>
        <taxon>Bacillati</taxon>
        <taxon>Bacillota</taxon>
        <taxon>Bacilli</taxon>
        <taxon>Bacillales</taxon>
        <taxon>Bacillaceae</taxon>
        <taxon>Tepidibacillus</taxon>
    </lineage>
</organism>
<keyword evidence="11" id="KW-1185">Reference proteome</keyword>
<dbReference type="GO" id="GO:0007165">
    <property type="term" value="P:signal transduction"/>
    <property type="evidence" value="ECO:0007669"/>
    <property type="project" value="UniProtKB-KW"/>
</dbReference>
<keyword evidence="4 6" id="KW-0807">Transducer</keyword>
<evidence type="ECO:0000313" key="10">
    <source>
        <dbReference type="EMBL" id="TCS82450.1"/>
    </source>
</evidence>
<protein>
    <submittedName>
        <fullName evidence="10">Methyl-accepting chemotaxis protein</fullName>
    </submittedName>
</protein>
<comment type="subcellular location">
    <subcellularLocation>
        <location evidence="1">Cell membrane</location>
    </subcellularLocation>
</comment>
<gene>
    <name evidence="10" type="ORF">EDD72_10917</name>
</gene>
<dbReference type="PANTHER" id="PTHR32089">
    <property type="entry name" value="METHYL-ACCEPTING CHEMOTAXIS PROTEIN MCPB"/>
    <property type="match status" value="1"/>
</dbReference>
<evidence type="ECO:0000256" key="7">
    <source>
        <dbReference type="SAM" id="Phobius"/>
    </source>
</evidence>
<evidence type="ECO:0000256" key="3">
    <source>
        <dbReference type="ARBA" id="ARBA00023136"/>
    </source>
</evidence>
<evidence type="ECO:0000259" key="8">
    <source>
        <dbReference type="PROSITE" id="PS50111"/>
    </source>
</evidence>
<evidence type="ECO:0000313" key="11">
    <source>
        <dbReference type="Proteomes" id="UP000295788"/>
    </source>
</evidence>
<dbReference type="Pfam" id="PF00015">
    <property type="entry name" value="MCPsignal"/>
    <property type="match status" value="1"/>
</dbReference>
<accession>A0A4R3KGS9</accession>
<name>A0A4R3KGS9_9BACI</name>
<feature type="transmembrane region" description="Helical" evidence="7">
    <location>
        <begin position="186"/>
        <end position="204"/>
    </location>
</feature>
<sequence>MNVRKGTGIRSKVLFGISVIIVILLGISILAVVNIQQVNKRVNDIETKQNELLNYENMGFNMVRANAAIRGYLLFNEAKMIKNYEDITTQLENSIEKIKKTGNVPLNLLEFEQGFTDWTNAIEKQVIPLWQKGEKQRALEIAKPLVGDQSTKLVLLSQDLAKQKEKEIQHHLQSIVSNGTKTEKSMLWFSLIAIIIGGAIGLFMGDRISKPILQVANTMDQLAKGDFTKRIPLTSKTSKDELGQLALSTNRMVDQLSTILKQVEETSVQLAAFSEELTASSEQTSKATEQITVSIQEITSGTEDIVIQTQQTDRTVTEISNNMEQIGLYTKTTANASIEASKTAENGNQVMEKAIQQMEFIHTKVGDFAEVVHRLNSKSNQIGQIVQMITEIAEQTNLLALNAAIEAARAGEHGKGFAVVADEVRKLAEQSGNAAKDVNDLILDIQNEITEAVHEMNREEDLVNEGMTMIYQAKTSFSDIQLAVDQVSNQMQEVSAAVQQVTSGINGMVGLIKGINETIEGSAKNMETIAASTEEQTASMEEIAASSEELAKMAEELKSVVSIFKL</sequence>
<dbReference type="OrthoDB" id="107771at2"/>
<keyword evidence="7" id="KW-1133">Transmembrane helix</keyword>
<dbReference type="CDD" id="cd06225">
    <property type="entry name" value="HAMP"/>
    <property type="match status" value="1"/>
</dbReference>
<evidence type="ECO:0000256" key="6">
    <source>
        <dbReference type="PROSITE-ProRule" id="PRU00284"/>
    </source>
</evidence>
<dbReference type="SMART" id="SM00304">
    <property type="entry name" value="HAMP"/>
    <property type="match status" value="1"/>
</dbReference>
<dbReference type="PROSITE" id="PS50111">
    <property type="entry name" value="CHEMOTAXIS_TRANSDUC_2"/>
    <property type="match status" value="1"/>
</dbReference>
<comment type="similarity">
    <text evidence="5">Belongs to the methyl-accepting chemotaxis (MCP) protein family.</text>
</comment>
<feature type="domain" description="HAMP" evidence="9">
    <location>
        <begin position="206"/>
        <end position="261"/>
    </location>
</feature>
<keyword evidence="3 7" id="KW-0472">Membrane</keyword>
<dbReference type="EMBL" id="SMAB01000009">
    <property type="protein sequence ID" value="TCS82450.1"/>
    <property type="molecule type" value="Genomic_DNA"/>
</dbReference>
<dbReference type="CDD" id="cd11386">
    <property type="entry name" value="MCP_signal"/>
    <property type="match status" value="1"/>
</dbReference>
<feature type="domain" description="Methyl-accepting transducer" evidence="8">
    <location>
        <begin position="280"/>
        <end position="551"/>
    </location>
</feature>
<dbReference type="SMART" id="SM00283">
    <property type="entry name" value="MA"/>
    <property type="match status" value="1"/>
</dbReference>
<dbReference type="RefSeq" id="WP_132768744.1">
    <property type="nucleotide sequence ID" value="NZ_SMAB01000009.1"/>
</dbReference>
<dbReference type="SUPFAM" id="SSF58104">
    <property type="entry name" value="Methyl-accepting chemotaxis protein (MCP) signaling domain"/>
    <property type="match status" value="1"/>
</dbReference>
<dbReference type="PROSITE" id="PS50885">
    <property type="entry name" value="HAMP"/>
    <property type="match status" value="1"/>
</dbReference>
<evidence type="ECO:0000256" key="1">
    <source>
        <dbReference type="ARBA" id="ARBA00004236"/>
    </source>
</evidence>